<evidence type="ECO:0000313" key="3">
    <source>
        <dbReference type="Proteomes" id="UP000887013"/>
    </source>
</evidence>
<accession>A0A8X6P2C0</accession>
<proteinExistence type="predicted"/>
<organism evidence="2 3">
    <name type="scientific">Nephila pilipes</name>
    <name type="common">Giant wood spider</name>
    <name type="synonym">Nephila maculata</name>
    <dbReference type="NCBI Taxonomy" id="299642"/>
    <lineage>
        <taxon>Eukaryota</taxon>
        <taxon>Metazoa</taxon>
        <taxon>Ecdysozoa</taxon>
        <taxon>Arthropoda</taxon>
        <taxon>Chelicerata</taxon>
        <taxon>Arachnida</taxon>
        <taxon>Araneae</taxon>
        <taxon>Araneomorphae</taxon>
        <taxon>Entelegynae</taxon>
        <taxon>Araneoidea</taxon>
        <taxon>Nephilidae</taxon>
        <taxon>Nephila</taxon>
    </lineage>
</organism>
<feature type="compositionally biased region" description="Basic and acidic residues" evidence="1">
    <location>
        <begin position="23"/>
        <end position="40"/>
    </location>
</feature>
<comment type="caution">
    <text evidence="2">The sequence shown here is derived from an EMBL/GenBank/DDBJ whole genome shotgun (WGS) entry which is preliminary data.</text>
</comment>
<dbReference type="EMBL" id="BMAW01015411">
    <property type="protein sequence ID" value="GFT43578.1"/>
    <property type="molecule type" value="Genomic_DNA"/>
</dbReference>
<gene>
    <name evidence="2" type="ORF">NPIL_567331</name>
</gene>
<dbReference type="AlphaFoldDB" id="A0A8X6P2C0"/>
<name>A0A8X6P2C0_NEPPI</name>
<keyword evidence="3" id="KW-1185">Reference proteome</keyword>
<reference evidence="2" key="1">
    <citation type="submission" date="2020-08" db="EMBL/GenBank/DDBJ databases">
        <title>Multicomponent nature underlies the extraordinary mechanical properties of spider dragline silk.</title>
        <authorList>
            <person name="Kono N."/>
            <person name="Nakamura H."/>
            <person name="Mori M."/>
            <person name="Yoshida Y."/>
            <person name="Ohtoshi R."/>
            <person name="Malay A.D."/>
            <person name="Moran D.A.P."/>
            <person name="Tomita M."/>
            <person name="Numata K."/>
            <person name="Arakawa K."/>
        </authorList>
    </citation>
    <scope>NUCLEOTIDE SEQUENCE</scope>
</reference>
<dbReference type="Proteomes" id="UP000887013">
    <property type="component" value="Unassembled WGS sequence"/>
</dbReference>
<sequence length="142" mass="16436">MQKPAKIKNLLVSQTQAPDSPLECERQQAGKCNESKQGHSHAEVPEFYMSILNGESEHLLPNFETPFLFSPVRNYLFPNELNCQVLPQQKLRLIESKEANFCKKKNGNERNRIKSPQLKRKPIRRTIAMKQQDEKGSEAFIR</sequence>
<evidence type="ECO:0000313" key="2">
    <source>
        <dbReference type="EMBL" id="GFT43578.1"/>
    </source>
</evidence>
<feature type="region of interest" description="Disordered" evidence="1">
    <location>
        <begin position="17"/>
        <end position="40"/>
    </location>
</feature>
<protein>
    <submittedName>
        <fullName evidence="2">Uncharacterized protein</fullName>
    </submittedName>
</protein>
<evidence type="ECO:0000256" key="1">
    <source>
        <dbReference type="SAM" id="MobiDB-lite"/>
    </source>
</evidence>